<dbReference type="InterPro" id="IPR049433">
    <property type="entry name" value="vRNAP_plug"/>
</dbReference>
<dbReference type="Pfam" id="PF21624">
    <property type="entry name" value="vRNAP_plug"/>
    <property type="match status" value="1"/>
</dbReference>
<accession>A0AAX4JGZ3</accession>
<feature type="domain" description="Virion DNA-directed RNA polymerase plug insertion" evidence="3">
    <location>
        <begin position="1422"/>
        <end position="1495"/>
    </location>
</feature>
<reference evidence="7" key="1">
    <citation type="submission" date="2024-01" db="EMBL/GenBank/DDBJ databases">
        <authorList>
            <person name="Zhu Q."/>
        </authorList>
    </citation>
    <scope>NUCLEOTIDE SEQUENCE</scope>
</reference>
<dbReference type="Pfam" id="PF21769">
    <property type="entry name" value="vRNAP_dom"/>
    <property type="match status" value="1"/>
</dbReference>
<dbReference type="InterPro" id="IPR053805">
    <property type="entry name" value="N4_RNAP_helical"/>
</dbReference>
<dbReference type="EMBL" id="PP079243">
    <property type="protein sequence ID" value="WVK89986.1"/>
    <property type="molecule type" value="Genomic_DNA"/>
</dbReference>
<protein>
    <recommendedName>
        <fullName evidence="9">Virion RNA polymerase</fullName>
    </recommendedName>
</protein>
<evidence type="ECO:0000313" key="7">
    <source>
        <dbReference type="EMBL" id="WVK89986.1"/>
    </source>
</evidence>
<dbReference type="Proteomes" id="UP001432380">
    <property type="component" value="Segment"/>
</dbReference>
<evidence type="ECO:0008006" key="9">
    <source>
        <dbReference type="Google" id="ProtNLM"/>
    </source>
</evidence>
<feature type="compositionally biased region" description="Polar residues" evidence="2">
    <location>
        <begin position="117"/>
        <end position="130"/>
    </location>
</feature>
<evidence type="ECO:0000256" key="1">
    <source>
        <dbReference type="SAM" id="Coils"/>
    </source>
</evidence>
<name>A0AAX4JGZ3_9CAUD</name>
<feature type="coiled-coil region" evidence="1">
    <location>
        <begin position="2024"/>
        <end position="2051"/>
    </location>
</feature>
<feature type="compositionally biased region" description="Polar residues" evidence="2">
    <location>
        <begin position="954"/>
        <end position="968"/>
    </location>
</feature>
<proteinExistence type="predicted"/>
<feature type="domain" description="Bacteriophage N4 RNA polymerase helical" evidence="6">
    <location>
        <begin position="1575"/>
        <end position="1781"/>
    </location>
</feature>
<feature type="compositionally biased region" description="Basic and acidic residues" evidence="2">
    <location>
        <begin position="932"/>
        <end position="953"/>
    </location>
</feature>
<dbReference type="InterPro" id="IPR054062">
    <property type="entry name" value="vRNAP_dom2"/>
</dbReference>
<evidence type="ECO:0000259" key="4">
    <source>
        <dbReference type="Pfam" id="PF21769"/>
    </source>
</evidence>
<organism evidence="7 8">
    <name type="scientific">Burkholderia phage vB_BpP_HN02</name>
    <dbReference type="NCBI Taxonomy" id="3116925"/>
    <lineage>
        <taxon>Viruses</taxon>
        <taxon>Duplodnaviria</taxon>
        <taxon>Heunggongvirae</taxon>
        <taxon>Uroviricota</taxon>
        <taxon>Caudoviricetes</taxon>
        <taxon>Schitoviridae</taxon>
    </lineage>
</organism>
<feature type="domain" description="Virion DNA-directed RNA polymerase" evidence="4">
    <location>
        <begin position="1863"/>
        <end position="2009"/>
    </location>
</feature>
<feature type="region of interest" description="Disordered" evidence="2">
    <location>
        <begin position="923"/>
        <end position="993"/>
    </location>
</feature>
<feature type="domain" description="Virion DNA-directed RNA polymerase" evidence="5">
    <location>
        <begin position="1286"/>
        <end position="1405"/>
    </location>
</feature>
<evidence type="ECO:0000313" key="8">
    <source>
        <dbReference type="Proteomes" id="UP001432380"/>
    </source>
</evidence>
<evidence type="ECO:0000259" key="6">
    <source>
        <dbReference type="Pfam" id="PF21894"/>
    </source>
</evidence>
<dbReference type="Pfam" id="PF21894">
    <property type="entry name" value="N4_RNAP_helical"/>
    <property type="match status" value="1"/>
</dbReference>
<feature type="region of interest" description="Disordered" evidence="2">
    <location>
        <begin position="109"/>
        <end position="130"/>
    </location>
</feature>
<keyword evidence="1" id="KW-0175">Coiled coil</keyword>
<dbReference type="Gene3D" id="6.10.140.1370">
    <property type="match status" value="1"/>
</dbReference>
<evidence type="ECO:0000259" key="5">
    <source>
        <dbReference type="Pfam" id="PF21867"/>
    </source>
</evidence>
<dbReference type="Pfam" id="PF21867">
    <property type="entry name" value="vRNAP_dom_2"/>
    <property type="match status" value="1"/>
</dbReference>
<dbReference type="Gene3D" id="6.10.140.1360">
    <property type="match status" value="1"/>
</dbReference>
<dbReference type="Gene3D" id="1.20.140.110">
    <property type="match status" value="2"/>
</dbReference>
<evidence type="ECO:0000256" key="2">
    <source>
        <dbReference type="SAM" id="MobiDB-lite"/>
    </source>
</evidence>
<sequence length="3432" mass="369007">MSNALDLLAQYAGAAPQPASASSYLPSTANVALTAEQKKADVANAAEQKMAVMNQGQNTPQNYQTALAGQTGVGLSAMDERQRDAATMDPLTLYAKYGNQATQMMADRAAGARALRQDQSQPPRSGSQVAADTVTGIGLGLANSVGGLAALGAGLTLPMTGAGPAMAKSLQDLNEFGQSTQSPQMKAARNISENLSALQTPVREAQQQADKAAGDSGFMAGLKRVGRDALDSAGRLADSPELVGDIAAQGVGSILTAGPLSRGLAAAGSAVVPKATQAGIQAAAAIDASMGTWSAARVANFIGTKWTMPAAIGLQEGGGAYQSNAGDIQGASFADLKKNSPMFNELVAGGATQEEARSVVANRAGLLAAAIQTPLAAATGVIASKFEAHPFSVPSLREAGRNVLKEGAEETLQSITGQLSQNKAKQLTSNVNQNLAEGVGDQAVQGLVGGLGSAGLTQAPGVGAQLAGKAATVGKAATIAATKPLVAGTSALTNWLAARGDKKIAAAQEQSPVSDTNVSQAAATVAQEVPVQADLAKADIQAAPELSPEQKQAAQEHVDALAGAFQFDPASVAGSDVLSRATDGASNQVDALQKMSQFVNDTKNSEEERAHVGAILNQTLNGISEFVQTNPKALEGLPADHPAVQMAHGVADVIASLNESPAIQRAQRTAETLTEKVADNLKPVTDGQAGTTLGDANINNHIAVAENAPLKASPDDVATILKQNKDGKLNLSDAQINALRTAAALLNGAKVQDEETARLGLKPEDVVGKQIKTDDGRGPGQYSALQHARIIRDAVRAGDIEGASAQLADFSKFVQHMQNKVGAINEHLDTAVPGVNSTVHYEALSSSADRGWVKSRNGMFVNTNNERSVALAQRVGVEAQTLTDIHNSLVDAFPQLGGKHMAQAPLNARLTAGNAKQVVESFKSGVQQEAAPVKEETISPKDTKTTVARKSEASDSQQDVTPATTSETAPKVVEQASEVTSDPTETDPAAPKDSIQHVYPGLVVPQGGNKFVEAFRLPKEAKSTTIGTEAPIDTVRADLKAKLPKEVAKEFGRLLDDAGLVVDQLNTQLANFLKKNKVGARFMQGEDVHTWADGKLLNLVEENGGKLTYNPEIIQNSALAAMHWFTNSNLYGQIVDRSDVAQMLGMKEADVSDELFNQMSAGMSALEATQSLAQLLPTFWGLQTNNAAPDGYTKGIPLSMAAELLSAMEATGHIEVNTINLSVDGGPKDFVRITVNSIDKENAINQMPSAIADSVGVKTERPVYINTEVPVAKTQMRNQAVQNTAQDTKAIKANQETPYYADSNVYRLYESLGDRLMEMFAAGDIRNTPLNVNHRATLDGQNITTMGALVQLDQTMAEVRRYAEENGIPEDQVPVNYAFNMSRVGRLQQLGKYGPQAAKTAREVLLPNRATLDLTDDADRHAFDLGLAQALGVKIHNMQREAMENKLAAELAKNAPAIEELRKFLNNQNFSADVLIDAVKGQAPVYLHALLEHARSLETNDPQAFVTTKYMEADGMTNGPINAMGLLSRGSFTQGQIDNLAKGGFFFGGTEDQNSQVYRSTVDSKDLYQATTDVLKGNLADLAQTLQGEGSVFNSHFSTLMDMFMSDYDIKDGKLELSRGIAKNPLTITVYGSGAEGIAAKMVEALHTNIYEAMSEALQAQANDSKLSMAEAMFGEGGEAKWAAFNDAVNYLSENTLQQGKKGWYGKKEASEHNPITNFETFTFGKNQKANMTKNMRKLFVDPLRAAINTTVGDSVMGSAEMVRKATQAQSIVLGELFKQAINTKLDEVVAAGRKKTEFLSQNEQAEVLKSLDKYAPMIDTNGQRFFISGSQNSEVQSSVLGKGLDDRFRTPGFVYGPADSGVAGIPFLNIGMGDGKMIQNMYNDPKMPKGTLPIFDGVHFPLDQIRQGSEVANKAVYDSWQGNPLKAVHESFSKFMDNMTPDMIVEGSDMYNQLNQALNGLGTKETPSPEMLHAQLTLLQNELDSGWKDAEARHKAIDRLNISMDQMAGAGAPYRVTSKESLVGTAEQKLARLNEIYSEERAKLDSKKEAAAPVEKMDLSNLGREDKSGVRVLSYTALGQLAKSNNLDTIQTNLLREIQRSEAAKGYKVLVGTPEQIRAYSPELAAKLDQNTAGFTDTANKVIVSTEGTAENLLHEMVHAATFDKVQSHYNGQSSPVVSQAIGNLETLMDQFRGMEESFSTDAKTYESFRNAQASIEAALNNPAYDVNTRKAAGLNEFMAWGLSNKELAAVTGKTEAKGLVAVAKAAIAAIKQLVWGRKALPEPKPGTDMFSHLLFNSAILMNSEPTLNSQAAQSTLFQSRVFGTDDRLTEVRNTFTRKITDYVKNAPLQVVAKGNVREAVAKAVAVSNEVEAVFPMTMQEAGTFRRIVAAMATEANFDPSVMAKAQEYFAHVAKNLTVEHFLDNPEDSQHTNLFTPANAKFNALLGRTVGQTDASGRSTNLSVFMGLALTNPDARKALAKIGMPGSKKSDATRSPDRLIENIGYGVMDALSRRLTGTKDARTVPAAMDALHDRLMDITQDENSFIQNSSDKAHSFLDNANDRLVEMISEYSEAGIDKLGQLESQSNSNLAKTVYKVGRLTLGLATEQRGKILAEGLNAHLNTTKLHDGLRSIMNDLVGRTESNSSVIDLIKLVKSNIQATRQIYREQVPNIIASKFTRELTEGEWKTLHEGMAKTDIASLLDGNSVEDVRKLLGSQADIDARINNLEASIQAHDPVNWGAKQAKMQQLAKFMVTGEAGHNLLRNSYAISKMFGEKTKNLKVSDRAAQREIDHLVTLYALDQQSASAKTDLASLVGSESDGMDFSLNYLKGLRKDESIRVAETSAALINHYKGWSPENEQQGLSLQVAPDSEHTKWSEMSHKRIGSYKGSSADVVQKKGYYFAPVQGRAAFDQGLFQNVRSTASGVDAVTGYSTQLLAGRITDRNEVAAITRGYANEGQTKEPLLPVYSENGTVVAYERSIDPEMMSKLNPERNLAKSMGQWAGRQVEEVRAKAYNEALIGKLADMYEADIKADSHNESQYEDVFSSKDSVLRDAAKLISGEMRTLIADRFPDGFKVRRDMLNDALGYRQASVGDAWTGNSRWSQETQDTVKRALIGAIGLDAYKVFTNAEKFVKNVVGEAKSTIVVKSVIVPVANAMSNILQLVGRGVPFKTAIGAIPAKTNEINEYVKGRTRIVEAEAELVAATDRNQRTKLQSEIQSINDSFKRMSIAPLIEAGEFSGISHATDMMPDDVKLASGKWRSYVEGLVDRLPEGAKTVGKYAIVSKDTALYTGLQKMVEYGDFLGKAILFDHLTQKKGWSKEKALGQISEEFVNYDRLPGRNRGYLEQMGLLWFMNFKLRSTKQAVSMIRNNPVHTLLASLVPVPHVFGGVGLPTGDNFFSKMANGTIGYAVGPGQLFHAPMLNPWASIIH</sequence>
<evidence type="ECO:0000259" key="3">
    <source>
        <dbReference type="Pfam" id="PF21624"/>
    </source>
</evidence>
<dbReference type="InterPro" id="IPR049432">
    <property type="entry name" value="vRNAP_dom"/>
</dbReference>